<dbReference type="OrthoDB" id="200349at2759"/>
<comment type="catalytic activity">
    <reaction evidence="4">
        <text>(5R)-5-O-[alpha-D-glucosyl-(1-&gt;2)-beta-D-galactosyl]-5-hydroxy-L-lysyl-[collagen] + H2O = (5R)-5-O-(beta-D-galactosyl)-5-hydroxy-L-lysyl-[collagen] + D-glucose</text>
        <dbReference type="Rhea" id="RHEA:11068"/>
        <dbReference type="Rhea" id="RHEA-COMP:12753"/>
        <dbReference type="Rhea" id="RHEA-COMP:12754"/>
        <dbReference type="ChEBI" id="CHEBI:4167"/>
        <dbReference type="ChEBI" id="CHEBI:15377"/>
        <dbReference type="ChEBI" id="CHEBI:133443"/>
        <dbReference type="ChEBI" id="CHEBI:133452"/>
        <dbReference type="EC" id="3.2.1.107"/>
    </reaction>
</comment>
<dbReference type="InterPro" id="IPR008928">
    <property type="entry name" value="6-hairpin_glycosidase_sf"/>
</dbReference>
<feature type="domain" description="Glycoside hydrolase family 65 central catalytic" evidence="10">
    <location>
        <begin position="294"/>
        <end position="510"/>
    </location>
</feature>
<dbReference type="STRING" id="5786.F0ZLA6"/>
<reference evidence="12" key="1">
    <citation type="journal article" date="2011" name="Genome Biol.">
        <title>Comparative genomics of the social amoebae Dictyostelium discoideum and Dictyostelium purpureum.</title>
        <authorList>
            <consortium name="US DOE Joint Genome Institute (JGI-PGF)"/>
            <person name="Sucgang R."/>
            <person name="Kuo A."/>
            <person name="Tian X."/>
            <person name="Salerno W."/>
            <person name="Parikh A."/>
            <person name="Feasley C.L."/>
            <person name="Dalin E."/>
            <person name="Tu H."/>
            <person name="Huang E."/>
            <person name="Barry K."/>
            <person name="Lindquist E."/>
            <person name="Shapiro H."/>
            <person name="Bruce D."/>
            <person name="Schmutz J."/>
            <person name="Salamov A."/>
            <person name="Fey P."/>
            <person name="Gaudet P."/>
            <person name="Anjard C."/>
            <person name="Babu M.M."/>
            <person name="Basu S."/>
            <person name="Bushmanova Y."/>
            <person name="van der Wel H."/>
            <person name="Katoh-Kurasawa M."/>
            <person name="Dinh C."/>
            <person name="Coutinho P.M."/>
            <person name="Saito T."/>
            <person name="Elias M."/>
            <person name="Schaap P."/>
            <person name="Kay R.R."/>
            <person name="Henrissat B."/>
            <person name="Eichinger L."/>
            <person name="Rivero F."/>
            <person name="Putnam N.H."/>
            <person name="West C.M."/>
            <person name="Loomis W.F."/>
            <person name="Chisholm R.L."/>
            <person name="Shaulsky G."/>
            <person name="Strassmann J.E."/>
            <person name="Queller D.C."/>
            <person name="Kuspa A."/>
            <person name="Grigoriev I.V."/>
        </authorList>
    </citation>
    <scope>NUCLEOTIDE SEQUENCE [LARGE SCALE GENOMIC DNA]</scope>
    <source>
        <strain evidence="12">QSDP1</strain>
    </source>
</reference>
<dbReference type="EC" id="3.2.1.107" evidence="6"/>
<organism evidence="11 12">
    <name type="scientific">Dictyostelium purpureum</name>
    <name type="common">Slime mold</name>
    <dbReference type="NCBI Taxonomy" id="5786"/>
    <lineage>
        <taxon>Eukaryota</taxon>
        <taxon>Amoebozoa</taxon>
        <taxon>Evosea</taxon>
        <taxon>Eumycetozoa</taxon>
        <taxon>Dictyostelia</taxon>
        <taxon>Dictyosteliales</taxon>
        <taxon>Dictyosteliaceae</taxon>
        <taxon>Dictyostelium</taxon>
    </lineage>
</organism>
<dbReference type="FunFam" id="1.50.10.10:FF:000023">
    <property type="entry name" value="Protein-glucosylgalactosylhydroxylysine glucosidase"/>
    <property type="match status" value="1"/>
</dbReference>
<keyword evidence="2" id="KW-0378">Hydrolase</keyword>
<comment type="similarity">
    <text evidence="1">Belongs to the glycosyl hydrolase 65 family.</text>
</comment>
<evidence type="ECO:0000256" key="2">
    <source>
        <dbReference type="ARBA" id="ARBA00022801"/>
    </source>
</evidence>
<dbReference type="AlphaFoldDB" id="F0ZLA6"/>
<dbReference type="Gene3D" id="2.60.420.10">
    <property type="entry name" value="Maltose phosphorylase, domain 3"/>
    <property type="match status" value="1"/>
</dbReference>
<dbReference type="Pfam" id="PF10222">
    <property type="entry name" value="DUF2152"/>
    <property type="match status" value="1"/>
</dbReference>
<dbReference type="SUPFAM" id="SSF48208">
    <property type="entry name" value="Six-hairpin glycosidases"/>
    <property type="match status" value="1"/>
</dbReference>
<dbReference type="OMA" id="PAMTYSM"/>
<dbReference type="InterPro" id="IPR018795">
    <property type="entry name" value="K2013-like"/>
</dbReference>
<evidence type="ECO:0000256" key="4">
    <source>
        <dbReference type="ARBA" id="ARBA00051415"/>
    </source>
</evidence>
<dbReference type="GO" id="GO:0004553">
    <property type="term" value="F:hydrolase activity, hydrolyzing O-glycosyl compounds"/>
    <property type="evidence" value="ECO:0000318"/>
    <property type="project" value="GO_Central"/>
</dbReference>
<evidence type="ECO:0000256" key="7">
    <source>
        <dbReference type="ARBA" id="ARBA00071505"/>
    </source>
</evidence>
<dbReference type="InterPro" id="IPR005195">
    <property type="entry name" value="Glyco_hydro_65_M"/>
</dbReference>
<evidence type="ECO:0000256" key="1">
    <source>
        <dbReference type="ARBA" id="ARBA00006768"/>
    </source>
</evidence>
<evidence type="ECO:0000256" key="8">
    <source>
        <dbReference type="ARBA" id="ARBA00079982"/>
    </source>
</evidence>
<dbReference type="PANTHER" id="PTHR11051">
    <property type="entry name" value="GLYCOSYL HYDROLASE-RELATED"/>
    <property type="match status" value="1"/>
</dbReference>
<dbReference type="EMBL" id="GL871065">
    <property type="protein sequence ID" value="EGC35268.1"/>
    <property type="molecule type" value="Genomic_DNA"/>
</dbReference>
<keyword evidence="3" id="KW-0326">Glycosidase</keyword>
<dbReference type="Gene3D" id="1.50.10.10">
    <property type="match status" value="1"/>
</dbReference>
<dbReference type="KEGG" id="dpp:DICPUDRAFT_97948"/>
<evidence type="ECO:0000256" key="9">
    <source>
        <dbReference type="SAM" id="SignalP"/>
    </source>
</evidence>
<keyword evidence="9" id="KW-0732">Signal</keyword>
<feature type="signal peptide" evidence="9">
    <location>
        <begin position="1"/>
        <end position="19"/>
    </location>
</feature>
<protein>
    <recommendedName>
        <fullName evidence="7">Protein-glucosylgalactosylhydroxylysine glucosidase</fullName>
        <ecNumber evidence="6">3.2.1.107</ecNumber>
    </recommendedName>
    <alternativeName>
        <fullName evidence="8">Acid trehalase-like protein 1</fullName>
    </alternativeName>
</protein>
<feature type="chain" id="PRO_5003262564" description="Protein-glucosylgalactosylhydroxylysine glucosidase" evidence="9">
    <location>
        <begin position="20"/>
        <end position="705"/>
    </location>
</feature>
<gene>
    <name evidence="11" type="ORF">DICPUDRAFT_97948</name>
</gene>
<evidence type="ECO:0000313" key="12">
    <source>
        <dbReference type="Proteomes" id="UP000001064"/>
    </source>
</evidence>
<evidence type="ECO:0000313" key="11">
    <source>
        <dbReference type="EMBL" id="EGC35268.1"/>
    </source>
</evidence>
<name>F0ZLA6_DICPU</name>
<dbReference type="InParanoid" id="F0ZLA6"/>
<dbReference type="PANTHER" id="PTHR11051:SF8">
    <property type="entry name" value="PROTEIN-GLUCOSYLGALACTOSYLHYDROXYLYSINE GLUCOSIDASE"/>
    <property type="match status" value="1"/>
</dbReference>
<dbReference type="GO" id="GO:0047402">
    <property type="term" value="F:protein-glucosylgalactosylhydroxylysine glucosidase activity"/>
    <property type="evidence" value="ECO:0007669"/>
    <property type="project" value="UniProtKB-EC"/>
</dbReference>
<dbReference type="Pfam" id="PF03632">
    <property type="entry name" value="Glyco_hydro_65m"/>
    <property type="match status" value="1"/>
</dbReference>
<evidence type="ECO:0000256" key="5">
    <source>
        <dbReference type="ARBA" id="ARBA00053339"/>
    </source>
</evidence>
<dbReference type="InterPro" id="IPR012341">
    <property type="entry name" value="6hp_glycosidase-like_sf"/>
</dbReference>
<evidence type="ECO:0000256" key="3">
    <source>
        <dbReference type="ARBA" id="ARBA00023295"/>
    </source>
</evidence>
<dbReference type="GeneID" id="10501611"/>
<evidence type="ECO:0000256" key="6">
    <source>
        <dbReference type="ARBA" id="ARBA00066430"/>
    </source>
</evidence>
<keyword evidence="12" id="KW-1185">Reference proteome</keyword>
<dbReference type="GO" id="GO:0005975">
    <property type="term" value="P:carbohydrate metabolic process"/>
    <property type="evidence" value="ECO:0000318"/>
    <property type="project" value="GO_Central"/>
</dbReference>
<proteinExistence type="inferred from homology"/>
<accession>F0ZLA6</accession>
<dbReference type="VEuPathDB" id="AmoebaDB:DICPUDRAFT_97948"/>
<dbReference type="Proteomes" id="UP000001064">
    <property type="component" value="Unassembled WGS sequence"/>
</dbReference>
<evidence type="ECO:0000259" key="10">
    <source>
        <dbReference type="Pfam" id="PF03632"/>
    </source>
</evidence>
<sequence>MKYLIFYLFILISSQPAWWTNRVKTGNLISSNVEPAAYLMTSVGNGYAAYVIGTNSIYIGGVFNGPAFAVSNPSHRASIPNFQNIVLNGSRLVYAGLDIQNGTYTREYSFKSNANTTATQTFYAHQTIRNLLVQEITVDNSASNKSFTLTLHLNSTLSTPDFKIQNTTTHSSSFQTYVATILTPELPNGFMTSVAIATSGVPSQTIVPANTVKTFYFITSLYTNIESSDYVDLCSQMYVKGVGSQEDLLDIHKDSWAQVWDSGIEIGGNLPLAQIVNTSLYYILSSVRADWPFGLSPGSLSSNGYHGHGFWDTETWMYPNLIVLQPEIAKGAILQYRVNNMKEAHLKALTYRLVYPNVTGLMYPWESAFTGAEACPLDAPTGVLEEHITADISLAFRQYFYATGDVEWLSQTGYQTVKGIAEFWASRVVANPNGTFSINTIIPPDEYAVGVDDSVYTNVVVSMALKWAIEAASIVGDTSAPVEEWQNIADNMVVLFDEELQWHPEYDGYSGETIKQADVVLLGYPLMYNMSQQVRTNDLIYYQSKTTSKGPAMTYSMHTVGWLELGDLVNAQKEWAKAYANAQKPFLVWTETPTGGTTNFITGAGGFLQGVINGFGGLRIHPNYLTFYPQLPYGVTSLKIRSLNYYSSTFDIAWNSTLISVNMVSNNGQFSFTLFSDGVFDNVSLTTSPINLPIGSKFQINAINN</sequence>
<dbReference type="RefSeq" id="XP_003288194.1">
    <property type="nucleotide sequence ID" value="XM_003288146.1"/>
</dbReference>
<comment type="function">
    <text evidence="5">Catalyzes the hydrolysis of glucose from the disaccharide unit linked to hydroxylysine residues of collagen and collagen-like proteins.</text>
</comment>
<dbReference type="eggNOG" id="KOG4125">
    <property type="taxonomic scope" value="Eukaryota"/>
</dbReference>